<dbReference type="InterPro" id="IPR027521">
    <property type="entry name" value="Usb1"/>
</dbReference>
<dbReference type="GO" id="GO:0005634">
    <property type="term" value="C:nucleus"/>
    <property type="evidence" value="ECO:0007669"/>
    <property type="project" value="TreeGrafter"/>
</dbReference>
<dbReference type="OrthoDB" id="49151at2759"/>
<evidence type="ECO:0000256" key="5">
    <source>
        <dbReference type="ARBA" id="ARBA00029543"/>
    </source>
</evidence>
<evidence type="ECO:0000256" key="7">
    <source>
        <dbReference type="SAM" id="MobiDB-lite"/>
    </source>
</evidence>
<dbReference type="Pfam" id="PF09749">
    <property type="entry name" value="HVSL"/>
    <property type="match status" value="1"/>
</dbReference>
<gene>
    <name evidence="8" type="ORF">HG535_0G03810</name>
</gene>
<dbReference type="PANTHER" id="PTHR13522">
    <property type="entry name" value="U6 SNRNA PHOSPHODIESTERASE 1"/>
    <property type="match status" value="1"/>
</dbReference>
<evidence type="ECO:0000256" key="2">
    <source>
        <dbReference type="ARBA" id="ARBA00022801"/>
    </source>
</evidence>
<keyword evidence="9" id="KW-1185">Reference proteome</keyword>
<keyword evidence="4" id="KW-0539">Nucleus</keyword>
<keyword evidence="2" id="KW-0378">Hydrolase</keyword>
<dbReference type="GO" id="GO:0016829">
    <property type="term" value="F:lyase activity"/>
    <property type="evidence" value="ECO:0007669"/>
    <property type="project" value="UniProtKB-KW"/>
</dbReference>
<organism evidence="8 9">
    <name type="scientific">Zygotorulaspora mrakii</name>
    <name type="common">Zygosaccharomyces mrakii</name>
    <dbReference type="NCBI Taxonomy" id="42260"/>
    <lineage>
        <taxon>Eukaryota</taxon>
        <taxon>Fungi</taxon>
        <taxon>Dikarya</taxon>
        <taxon>Ascomycota</taxon>
        <taxon>Saccharomycotina</taxon>
        <taxon>Saccharomycetes</taxon>
        <taxon>Saccharomycetales</taxon>
        <taxon>Saccharomycetaceae</taxon>
        <taxon>Zygotorulaspora</taxon>
    </lineage>
</organism>
<evidence type="ECO:0000256" key="1">
    <source>
        <dbReference type="ARBA" id="ARBA00022722"/>
    </source>
</evidence>
<dbReference type="GO" id="GO:0000175">
    <property type="term" value="F:3'-5'-RNA exonuclease activity"/>
    <property type="evidence" value="ECO:0007669"/>
    <property type="project" value="TreeGrafter"/>
</dbReference>
<evidence type="ECO:0000313" key="9">
    <source>
        <dbReference type="Proteomes" id="UP000509704"/>
    </source>
</evidence>
<dbReference type="EMBL" id="CP058610">
    <property type="protein sequence ID" value="QLG74498.1"/>
    <property type="molecule type" value="Genomic_DNA"/>
</dbReference>
<feature type="compositionally biased region" description="Low complexity" evidence="7">
    <location>
        <begin position="1"/>
        <end position="32"/>
    </location>
</feature>
<evidence type="ECO:0000256" key="3">
    <source>
        <dbReference type="ARBA" id="ARBA00023239"/>
    </source>
</evidence>
<keyword evidence="1" id="KW-0540">Nuclease</keyword>
<dbReference type="GeneID" id="59238281"/>
<protein>
    <recommendedName>
        <fullName evidence="5">U6 snRNA phosphodiesterase 1</fullName>
    </recommendedName>
    <alternativeName>
        <fullName evidence="6">3'-5' RNA exonuclease USB1</fullName>
    </alternativeName>
</protein>
<dbReference type="Proteomes" id="UP000509704">
    <property type="component" value="Chromosome 7"/>
</dbReference>
<accession>A0A7H9B6Z4</accession>
<dbReference type="AlphaFoldDB" id="A0A7H9B6Z4"/>
<reference evidence="8 9" key="1">
    <citation type="submission" date="2020-07" db="EMBL/GenBank/DDBJ databases">
        <title>The yeast mating-type switching endonuclease HO is a domesticated member of an unorthodox homing genetic element family.</title>
        <authorList>
            <person name="Coughlan A.Y."/>
            <person name="Lombardi L."/>
            <person name="Braun-Galleani S."/>
            <person name="Martos A.R."/>
            <person name="Galeote V."/>
            <person name="Bigey F."/>
            <person name="Dequin S."/>
            <person name="Byrne K.P."/>
            <person name="Wolfe K.H."/>
        </authorList>
    </citation>
    <scope>NUCLEOTIDE SEQUENCE [LARGE SCALE GENOMIC DNA]</scope>
    <source>
        <strain evidence="8 9">NRRL Y-6702</strain>
    </source>
</reference>
<dbReference type="KEGG" id="zmk:HG535_0G03810"/>
<evidence type="ECO:0000256" key="6">
    <source>
        <dbReference type="ARBA" id="ARBA00030030"/>
    </source>
</evidence>
<feature type="region of interest" description="Disordered" evidence="7">
    <location>
        <begin position="1"/>
        <end position="41"/>
    </location>
</feature>
<dbReference type="PANTHER" id="PTHR13522:SF3">
    <property type="entry name" value="U6 SNRNA PHOSPHODIESTERASE 1"/>
    <property type="match status" value="1"/>
</dbReference>
<keyword evidence="3" id="KW-0456">Lyase</keyword>
<evidence type="ECO:0000313" key="8">
    <source>
        <dbReference type="EMBL" id="QLG74498.1"/>
    </source>
</evidence>
<proteinExistence type="predicted"/>
<dbReference type="RefSeq" id="XP_037146223.1">
    <property type="nucleotide sequence ID" value="XM_037290328.1"/>
</dbReference>
<sequence length="285" mass="32085">MELLASNYSSSESGSGSGSESESDSASEVALVEEAKSEKTNTLSPLPTSIIEKYHLRPDNIMKPLRTTAKNWSTFIYLEWRPTSAERSLLSKMIMSLNKACQDADLSAARRLSFHPLHLSALGSPLPLHISLSQNVTFVNEQQRDRLYAIISKKIKQSKIIEPFRVKFEPKYQLLASNRTNVVFLTLPLTSEVKRNEISNICAAITDAFKDVFPNFTDAELQNISINTEFAHLSIAQAVNVPQSTTQYLPLLQSHIPTRNRFEPIEFNISSIKYDKNREVLNIPI</sequence>
<name>A0A7H9B6Z4_ZYGMR</name>
<dbReference type="Gene3D" id="3.90.1140.10">
    <property type="entry name" value="Cyclic phosphodiesterase"/>
    <property type="match status" value="1"/>
</dbReference>
<evidence type="ECO:0000256" key="4">
    <source>
        <dbReference type="ARBA" id="ARBA00023242"/>
    </source>
</evidence>
<dbReference type="GO" id="GO:0034477">
    <property type="term" value="P:U6 snRNA 3'-end processing"/>
    <property type="evidence" value="ECO:0007669"/>
    <property type="project" value="InterPro"/>
</dbReference>